<evidence type="ECO:0000256" key="7">
    <source>
        <dbReference type="ARBA" id="ARBA00023237"/>
    </source>
</evidence>
<dbReference type="NCBIfam" id="TIGR01376">
    <property type="entry name" value="POMP_repeat"/>
    <property type="match status" value="1"/>
</dbReference>
<keyword evidence="4" id="KW-0964">Secreted</keyword>
<comment type="caution">
    <text evidence="9">The sequence shown here is derived from an EMBL/GenBank/DDBJ whole genome shotgun (WGS) entry which is preliminary data.</text>
</comment>
<dbReference type="InterPro" id="IPR011050">
    <property type="entry name" value="Pectin_lyase_fold/virulence"/>
</dbReference>
<keyword evidence="7" id="KW-0998">Cell outer membrane</keyword>
<evidence type="ECO:0000256" key="2">
    <source>
        <dbReference type="ARBA" id="ARBA00004442"/>
    </source>
</evidence>
<name>A0A927N1D1_9ACTN</name>
<dbReference type="InterPro" id="IPR003368">
    <property type="entry name" value="POMP_repeat"/>
</dbReference>
<evidence type="ECO:0000256" key="3">
    <source>
        <dbReference type="ARBA" id="ARBA00004613"/>
    </source>
</evidence>
<evidence type="ECO:0000256" key="8">
    <source>
        <dbReference type="SAM" id="MobiDB-lite"/>
    </source>
</evidence>
<evidence type="ECO:0000313" key="9">
    <source>
        <dbReference type="EMBL" id="MBE1610244.1"/>
    </source>
</evidence>
<feature type="compositionally biased region" description="Polar residues" evidence="8">
    <location>
        <begin position="194"/>
        <end position="203"/>
    </location>
</feature>
<protein>
    <submittedName>
        <fullName evidence="9">Outer membrane repeat protein</fullName>
    </submittedName>
</protein>
<organism evidence="9 10">
    <name type="scientific">Actinopolymorpha pittospori</name>
    <dbReference type="NCBI Taxonomy" id="648752"/>
    <lineage>
        <taxon>Bacteria</taxon>
        <taxon>Bacillati</taxon>
        <taxon>Actinomycetota</taxon>
        <taxon>Actinomycetes</taxon>
        <taxon>Propionibacteriales</taxon>
        <taxon>Actinopolymorphaceae</taxon>
        <taxon>Actinopolymorpha</taxon>
    </lineage>
</organism>
<reference evidence="9" key="1">
    <citation type="submission" date="2020-10" db="EMBL/GenBank/DDBJ databases">
        <title>Sequencing the genomes of 1000 actinobacteria strains.</title>
        <authorList>
            <person name="Klenk H.-P."/>
        </authorList>
    </citation>
    <scope>NUCLEOTIDE SEQUENCE</scope>
    <source>
        <strain evidence="9">DSM 45354</strain>
    </source>
</reference>
<keyword evidence="10" id="KW-1185">Reference proteome</keyword>
<dbReference type="GO" id="GO:0005576">
    <property type="term" value="C:extracellular region"/>
    <property type="evidence" value="ECO:0007669"/>
    <property type="project" value="UniProtKB-SubCell"/>
</dbReference>
<proteinExistence type="predicted"/>
<dbReference type="SUPFAM" id="SSF51126">
    <property type="entry name" value="Pectin lyase-like"/>
    <property type="match status" value="1"/>
</dbReference>
<evidence type="ECO:0000313" key="10">
    <source>
        <dbReference type="Proteomes" id="UP000638648"/>
    </source>
</evidence>
<feature type="region of interest" description="Disordered" evidence="8">
    <location>
        <begin position="183"/>
        <end position="205"/>
    </location>
</feature>
<evidence type="ECO:0000256" key="4">
    <source>
        <dbReference type="ARBA" id="ARBA00022525"/>
    </source>
</evidence>
<gene>
    <name evidence="9" type="ORF">HEB94_007092</name>
</gene>
<keyword evidence="5" id="KW-0732">Signal</keyword>
<sequence length="453" mass="46119">MGLLVNGSPVALPKLAGTAAAAQQATAGSKSADDNGKDEKQPKEAEVPCDPDELIAAIVHANANRGARLKLEPKCRYTLTAFQDDNGLPVITQRISIEGNGATIVRAANAEAFRIFNVASGGDLELRDLTVKGGDSQTDAGGGALLVQEGGRATLVDTTLTLNRSASFGGAIANHGITKVLGDGHGKDSDARGTGSQVRNNSAGAGGGIYSTGSLTVERSRLSYNTAEFFGAGLKNSGGVTNITSARIDHNVSANDSGGIEAEGSAITRVKDSRVNNNTSGGAGGGIGNFGATLYVQHTNLRHNTADSDGGGISNVSGLAVVEDSKVNDNTSRAFGGGIANSVVEIVPLHTGRNLAGIANDDAEVVVRRTEINKNRAVGAGADSQGGGIANFNHASVSLTRSEVIENLTTNPPGGIFSRVSQVTVDDDSVIIKNRPTNCQGNPPGVVIPNCFG</sequence>
<keyword evidence="6" id="KW-0472">Membrane</keyword>
<evidence type="ECO:0000256" key="6">
    <source>
        <dbReference type="ARBA" id="ARBA00023136"/>
    </source>
</evidence>
<dbReference type="AlphaFoldDB" id="A0A927N1D1"/>
<dbReference type="GO" id="GO:0009279">
    <property type="term" value="C:cell outer membrane"/>
    <property type="evidence" value="ECO:0007669"/>
    <property type="project" value="UniProtKB-SubCell"/>
</dbReference>
<feature type="compositionally biased region" description="Basic and acidic residues" evidence="8">
    <location>
        <begin position="31"/>
        <end position="46"/>
    </location>
</feature>
<feature type="region of interest" description="Disordered" evidence="8">
    <location>
        <begin position="22"/>
        <end position="48"/>
    </location>
</feature>
<evidence type="ECO:0000256" key="1">
    <source>
        <dbReference type="ARBA" id="ARBA00004196"/>
    </source>
</evidence>
<dbReference type="EMBL" id="JADBEM010000001">
    <property type="protein sequence ID" value="MBE1610244.1"/>
    <property type="molecule type" value="Genomic_DNA"/>
</dbReference>
<evidence type="ECO:0000256" key="5">
    <source>
        <dbReference type="ARBA" id="ARBA00022729"/>
    </source>
</evidence>
<comment type="subcellular location">
    <subcellularLocation>
        <location evidence="1">Cell envelope</location>
    </subcellularLocation>
    <subcellularLocation>
        <location evidence="2">Cell outer membrane</location>
    </subcellularLocation>
    <subcellularLocation>
        <location evidence="3">Secreted</location>
    </subcellularLocation>
</comment>
<accession>A0A927N1D1</accession>
<dbReference type="Proteomes" id="UP000638648">
    <property type="component" value="Unassembled WGS sequence"/>
</dbReference>
<dbReference type="RefSeq" id="WP_192753643.1">
    <property type="nucleotide sequence ID" value="NZ_BAABJL010000095.1"/>
</dbReference>